<proteinExistence type="predicted"/>
<protein>
    <submittedName>
        <fullName evidence="2">Uncharacterized protein</fullName>
    </submittedName>
</protein>
<keyword evidence="1" id="KW-0812">Transmembrane</keyword>
<evidence type="ECO:0000313" key="2">
    <source>
        <dbReference type="EMBL" id="AFN73689.1"/>
    </source>
</evidence>
<evidence type="ECO:0000256" key="1">
    <source>
        <dbReference type="SAM" id="Phobius"/>
    </source>
</evidence>
<organism evidence="2 3">
    <name type="scientific">Melioribacter roseus (strain DSM 23840 / JCM 17771 / VKM B-2668 / P3M-2)</name>
    <dbReference type="NCBI Taxonomy" id="1191523"/>
    <lineage>
        <taxon>Bacteria</taxon>
        <taxon>Pseudomonadati</taxon>
        <taxon>Ignavibacteriota</taxon>
        <taxon>Ignavibacteria</taxon>
        <taxon>Ignavibacteriales</taxon>
        <taxon>Melioribacteraceae</taxon>
        <taxon>Melioribacter</taxon>
    </lineage>
</organism>
<feature type="transmembrane region" description="Helical" evidence="1">
    <location>
        <begin position="12"/>
        <end position="36"/>
    </location>
</feature>
<feature type="transmembrane region" description="Helical" evidence="1">
    <location>
        <begin position="56"/>
        <end position="77"/>
    </location>
</feature>
<accession>I6ZNU0</accession>
<keyword evidence="3" id="KW-1185">Reference proteome</keyword>
<feature type="transmembrane region" description="Helical" evidence="1">
    <location>
        <begin position="84"/>
        <end position="102"/>
    </location>
</feature>
<keyword evidence="1" id="KW-1133">Transmembrane helix</keyword>
<feature type="transmembrane region" description="Helical" evidence="1">
    <location>
        <begin position="108"/>
        <end position="127"/>
    </location>
</feature>
<reference evidence="2 3" key="1">
    <citation type="journal article" date="2013" name="PLoS ONE">
        <title>Genomic analysis of Melioribacter roseus, facultatively anaerobic organotrophic bacterium representing a novel deep lineage within Bacteriodetes/Chlorobi group.</title>
        <authorList>
            <person name="Kadnikov V.V."/>
            <person name="Mardanov A.V."/>
            <person name="Podosokorskaya O.A."/>
            <person name="Gavrilov S.N."/>
            <person name="Kublanov I.V."/>
            <person name="Beletsky A.V."/>
            <person name="Bonch-Osmolovskaya E.A."/>
            <person name="Ravin N.V."/>
        </authorList>
    </citation>
    <scope>NUCLEOTIDE SEQUENCE [LARGE SCALE GENOMIC DNA]</scope>
    <source>
        <strain evidence="3">JCM 17771 / P3M-2</strain>
    </source>
</reference>
<gene>
    <name evidence="2" type="ordered locus">MROS_0446</name>
</gene>
<sequence>MVKIIKSANNKISSIVIAILHYSLIFYLFMNSLLSLLQPKPLFDRLTEEMNIFPELAFFIVTLMPLFILILSVLLFFKIRTGQVIVTLLITYIVHFIFYLIVFVFMGILLLSELLIALIIIIITTILHKYRSPAKQ</sequence>
<dbReference type="RefSeq" id="WP_014855126.1">
    <property type="nucleotide sequence ID" value="NC_018178.1"/>
</dbReference>
<keyword evidence="1" id="KW-0472">Membrane</keyword>
<dbReference type="EMBL" id="CP003557">
    <property type="protein sequence ID" value="AFN73689.1"/>
    <property type="molecule type" value="Genomic_DNA"/>
</dbReference>
<dbReference type="AlphaFoldDB" id="I6ZNU0"/>
<evidence type="ECO:0000313" key="3">
    <source>
        <dbReference type="Proteomes" id="UP000009011"/>
    </source>
</evidence>
<dbReference type="STRING" id="1191523.MROS_0446"/>
<dbReference type="KEGG" id="mro:MROS_0446"/>
<dbReference type="HOGENOM" id="CLU_1872969_0_0_10"/>
<name>I6ZNU0_MELRP</name>
<dbReference type="Proteomes" id="UP000009011">
    <property type="component" value="Chromosome"/>
</dbReference>